<gene>
    <name evidence="4" type="ORF">ASR47_1003171</name>
</gene>
<evidence type="ECO:0000256" key="1">
    <source>
        <dbReference type="ARBA" id="ARBA00004948"/>
    </source>
</evidence>
<evidence type="ECO:0000313" key="5">
    <source>
        <dbReference type="Proteomes" id="UP000092713"/>
    </source>
</evidence>
<dbReference type="PANTHER" id="PTHR20858:SF17">
    <property type="entry name" value="HYDROXYMETHYLPYRIMIDINE_PHOSPHOMETHYLPYRIMIDINE KINASE THI20-RELATED"/>
    <property type="match status" value="1"/>
</dbReference>
<reference evidence="4 5" key="1">
    <citation type="submission" date="2016-04" db="EMBL/GenBank/DDBJ databases">
        <title>Draft genome sequence of Janthinobacterium psychrotolerans sp. nov., isolated from freshwater sediments in Denmark.</title>
        <authorList>
            <person name="Gong X."/>
            <person name="Skrivergaard S."/>
            <person name="Korsgaard B.S."/>
            <person name="Schreiber L."/>
            <person name="Marshall I.P."/>
            <person name="Finster K."/>
            <person name="Schramm A."/>
        </authorList>
    </citation>
    <scope>NUCLEOTIDE SEQUENCE [LARGE SCALE GENOMIC DNA]</scope>
    <source>
        <strain evidence="4 5">S3-2</strain>
    </source>
</reference>
<dbReference type="OrthoDB" id="9810880at2"/>
<dbReference type="RefSeq" id="WP_065309751.1">
    <property type="nucleotide sequence ID" value="NZ_LOCQ01000060.1"/>
</dbReference>
<proteinExistence type="predicted"/>
<dbReference type="InterPro" id="IPR013749">
    <property type="entry name" value="PM/HMP-P_kinase-1"/>
</dbReference>
<dbReference type="STRING" id="1747903.ASR47_1003171"/>
<dbReference type="InterPro" id="IPR004399">
    <property type="entry name" value="HMP/HMP-P_kinase_dom"/>
</dbReference>
<dbReference type="SUPFAM" id="SSF53613">
    <property type="entry name" value="Ribokinase-like"/>
    <property type="match status" value="1"/>
</dbReference>
<dbReference type="GO" id="GO:0005829">
    <property type="term" value="C:cytosol"/>
    <property type="evidence" value="ECO:0007669"/>
    <property type="project" value="TreeGrafter"/>
</dbReference>
<accession>A0A1A7BVC0</accession>
<evidence type="ECO:0000259" key="3">
    <source>
        <dbReference type="Pfam" id="PF08543"/>
    </source>
</evidence>
<keyword evidence="4" id="KW-0418">Kinase</keyword>
<comment type="caution">
    <text evidence="4">The sequence shown here is derived from an EMBL/GenBank/DDBJ whole genome shotgun (WGS) entry which is preliminary data.</text>
</comment>
<dbReference type="PANTHER" id="PTHR20858">
    <property type="entry name" value="PHOSPHOMETHYLPYRIMIDINE KINASE"/>
    <property type="match status" value="1"/>
</dbReference>
<keyword evidence="5" id="KW-1185">Reference proteome</keyword>
<comment type="pathway">
    <text evidence="1">Cofactor biosynthesis; thiamine diphosphate biosynthesis.</text>
</comment>
<dbReference type="GO" id="GO:0008972">
    <property type="term" value="F:phosphomethylpyrimidine kinase activity"/>
    <property type="evidence" value="ECO:0007669"/>
    <property type="project" value="InterPro"/>
</dbReference>
<organism evidence="4 5">
    <name type="scientific">Janthinobacterium psychrotolerans</name>
    <dbReference type="NCBI Taxonomy" id="1747903"/>
    <lineage>
        <taxon>Bacteria</taxon>
        <taxon>Pseudomonadati</taxon>
        <taxon>Pseudomonadota</taxon>
        <taxon>Betaproteobacteria</taxon>
        <taxon>Burkholderiales</taxon>
        <taxon>Oxalobacteraceae</taxon>
        <taxon>Janthinobacterium</taxon>
    </lineage>
</organism>
<dbReference type="EC" id="2.7.1.49" evidence="2"/>
<dbReference type="CDD" id="cd01169">
    <property type="entry name" value="HMPP_kinase"/>
    <property type="match status" value="1"/>
</dbReference>
<dbReference type="AlphaFoldDB" id="A0A1A7BVC0"/>
<dbReference type="PATRIC" id="fig|1747903.4.peg.1030"/>
<dbReference type="Gene3D" id="3.40.1190.20">
    <property type="match status" value="1"/>
</dbReference>
<dbReference type="Proteomes" id="UP000092713">
    <property type="component" value="Unassembled WGS sequence"/>
</dbReference>
<protein>
    <recommendedName>
        <fullName evidence="2">hydroxymethylpyrimidine kinase</fullName>
        <ecNumber evidence="2">2.7.1.49</ecNumber>
    </recommendedName>
</protein>
<evidence type="ECO:0000256" key="2">
    <source>
        <dbReference type="ARBA" id="ARBA00012135"/>
    </source>
</evidence>
<evidence type="ECO:0000313" key="4">
    <source>
        <dbReference type="EMBL" id="OBV37511.1"/>
    </source>
</evidence>
<sequence length="286" mass="29985">MQNQTSPLILSFGVSDPVGAIGIQADLATFASFGCHGLSVTTGLLISDTARVEDVQAVDPDWVSDQARVLLEDMSVAAIKIGALGSVENVTAIAEIVSDYPDVPLILDPFVSALPEQGMDDEDILTAVRQLLIPQTTLLVLSPVELERLAETWRDSDPSDTLQNDVDYLVALGCEYVLVTCMPADAGKGGSGDGKLRANTLFGEDGVVRHDVWRHLPGIFNGAGSTLSAAATALLALDQGGGGGDIDSDVQQAVVAAQEYTAGALKHARRFGMGKLVPNRLFRAGA</sequence>
<feature type="domain" description="Pyridoxamine kinase/Phosphomethylpyrimidine kinase" evidence="3">
    <location>
        <begin position="16"/>
        <end position="275"/>
    </location>
</feature>
<dbReference type="Pfam" id="PF08543">
    <property type="entry name" value="Phos_pyr_kin"/>
    <property type="match status" value="1"/>
</dbReference>
<dbReference type="InterPro" id="IPR029056">
    <property type="entry name" value="Ribokinase-like"/>
</dbReference>
<dbReference type="GO" id="GO:0009229">
    <property type="term" value="P:thiamine diphosphate biosynthetic process"/>
    <property type="evidence" value="ECO:0007669"/>
    <property type="project" value="UniProtKB-UniPathway"/>
</dbReference>
<dbReference type="EMBL" id="LOCQ01000060">
    <property type="protein sequence ID" value="OBV37511.1"/>
    <property type="molecule type" value="Genomic_DNA"/>
</dbReference>
<name>A0A1A7BVC0_9BURK</name>
<keyword evidence="4" id="KW-0808">Transferase</keyword>
<dbReference type="GO" id="GO:0009228">
    <property type="term" value="P:thiamine biosynthetic process"/>
    <property type="evidence" value="ECO:0007669"/>
    <property type="project" value="InterPro"/>
</dbReference>
<dbReference type="UniPathway" id="UPA00060">
    <property type="reaction ID" value="UER00138"/>
</dbReference>
<dbReference type="GO" id="GO:0008902">
    <property type="term" value="F:hydroxymethylpyrimidine kinase activity"/>
    <property type="evidence" value="ECO:0007669"/>
    <property type="project" value="UniProtKB-EC"/>
</dbReference>